<name>A0A371PL83_9BACL</name>
<dbReference type="PANTHER" id="PTHR43386">
    <property type="entry name" value="OLIGOPEPTIDE TRANSPORT SYSTEM PERMEASE PROTEIN APPC"/>
    <property type="match status" value="1"/>
</dbReference>
<gene>
    <name evidence="9" type="ORF">DX130_08120</name>
</gene>
<keyword evidence="4 7" id="KW-0812">Transmembrane</keyword>
<evidence type="ECO:0000259" key="8">
    <source>
        <dbReference type="PROSITE" id="PS50928"/>
    </source>
</evidence>
<organism evidence="9 10">
    <name type="scientific">Paenibacillus paeoniae</name>
    <dbReference type="NCBI Taxonomy" id="2292705"/>
    <lineage>
        <taxon>Bacteria</taxon>
        <taxon>Bacillati</taxon>
        <taxon>Bacillota</taxon>
        <taxon>Bacilli</taxon>
        <taxon>Bacillales</taxon>
        <taxon>Paenibacillaceae</taxon>
        <taxon>Paenibacillus</taxon>
    </lineage>
</organism>
<dbReference type="PROSITE" id="PS50928">
    <property type="entry name" value="ABC_TM1"/>
    <property type="match status" value="1"/>
</dbReference>
<keyword evidence="3" id="KW-1003">Cell membrane</keyword>
<comment type="caution">
    <text evidence="9">The sequence shown here is derived from an EMBL/GenBank/DDBJ whole genome shotgun (WGS) entry which is preliminary data.</text>
</comment>
<dbReference type="RefSeq" id="WP_116044247.1">
    <property type="nucleotide sequence ID" value="NZ_QUBQ01000001.1"/>
</dbReference>
<reference evidence="9 10" key="1">
    <citation type="submission" date="2018-08" db="EMBL/GenBank/DDBJ databases">
        <title>Paenibacillus sp. M4BSY-1, whole genome shotgun sequence.</title>
        <authorList>
            <person name="Tuo L."/>
        </authorList>
    </citation>
    <scope>NUCLEOTIDE SEQUENCE [LARGE SCALE GENOMIC DNA]</scope>
    <source>
        <strain evidence="9 10">M4BSY-1</strain>
    </source>
</reference>
<comment type="subcellular location">
    <subcellularLocation>
        <location evidence="1 7">Cell membrane</location>
        <topology evidence="1 7">Multi-pass membrane protein</topology>
    </subcellularLocation>
</comment>
<proteinExistence type="inferred from homology"/>
<comment type="similarity">
    <text evidence="7">Belongs to the binding-protein-dependent transport system permease family.</text>
</comment>
<feature type="transmembrane region" description="Helical" evidence="7">
    <location>
        <begin position="108"/>
        <end position="132"/>
    </location>
</feature>
<dbReference type="OrthoDB" id="9797472at2"/>
<feature type="transmembrane region" description="Helical" evidence="7">
    <location>
        <begin position="217"/>
        <end position="238"/>
    </location>
</feature>
<keyword evidence="2 7" id="KW-0813">Transport</keyword>
<dbReference type="Pfam" id="PF12911">
    <property type="entry name" value="OppC_N"/>
    <property type="match status" value="1"/>
</dbReference>
<feature type="transmembrane region" description="Helical" evidence="7">
    <location>
        <begin position="139"/>
        <end position="160"/>
    </location>
</feature>
<evidence type="ECO:0000256" key="4">
    <source>
        <dbReference type="ARBA" id="ARBA00022692"/>
    </source>
</evidence>
<dbReference type="EMBL" id="QUBQ01000001">
    <property type="protein sequence ID" value="REK76966.1"/>
    <property type="molecule type" value="Genomic_DNA"/>
</dbReference>
<evidence type="ECO:0000256" key="3">
    <source>
        <dbReference type="ARBA" id="ARBA00022475"/>
    </source>
</evidence>
<feature type="domain" description="ABC transmembrane type-1" evidence="8">
    <location>
        <begin position="104"/>
        <end position="295"/>
    </location>
</feature>
<dbReference type="InterPro" id="IPR000515">
    <property type="entry name" value="MetI-like"/>
</dbReference>
<feature type="transmembrane region" description="Helical" evidence="7">
    <location>
        <begin position="166"/>
        <end position="186"/>
    </location>
</feature>
<feature type="transmembrane region" description="Helical" evidence="7">
    <location>
        <begin position="44"/>
        <end position="66"/>
    </location>
</feature>
<keyword evidence="10" id="KW-1185">Reference proteome</keyword>
<evidence type="ECO:0000313" key="10">
    <source>
        <dbReference type="Proteomes" id="UP000261905"/>
    </source>
</evidence>
<dbReference type="Pfam" id="PF00528">
    <property type="entry name" value="BPD_transp_1"/>
    <property type="match status" value="1"/>
</dbReference>
<dbReference type="PANTHER" id="PTHR43386:SF1">
    <property type="entry name" value="D,D-DIPEPTIDE TRANSPORT SYSTEM PERMEASE PROTEIN DDPC-RELATED"/>
    <property type="match status" value="1"/>
</dbReference>
<protein>
    <submittedName>
        <fullName evidence="9">ABC transporter permease</fullName>
    </submittedName>
</protein>
<dbReference type="InterPro" id="IPR035906">
    <property type="entry name" value="MetI-like_sf"/>
</dbReference>
<feature type="transmembrane region" description="Helical" evidence="7">
    <location>
        <begin position="275"/>
        <end position="295"/>
    </location>
</feature>
<dbReference type="InterPro" id="IPR025966">
    <property type="entry name" value="OppC_N"/>
</dbReference>
<dbReference type="SUPFAM" id="SSF161098">
    <property type="entry name" value="MetI-like"/>
    <property type="match status" value="1"/>
</dbReference>
<evidence type="ECO:0000256" key="5">
    <source>
        <dbReference type="ARBA" id="ARBA00022989"/>
    </source>
</evidence>
<dbReference type="GO" id="GO:0055085">
    <property type="term" value="P:transmembrane transport"/>
    <property type="evidence" value="ECO:0007669"/>
    <property type="project" value="InterPro"/>
</dbReference>
<dbReference type="Gene3D" id="1.10.3720.10">
    <property type="entry name" value="MetI-like"/>
    <property type="match status" value="1"/>
</dbReference>
<dbReference type="GO" id="GO:0005886">
    <property type="term" value="C:plasma membrane"/>
    <property type="evidence" value="ECO:0007669"/>
    <property type="project" value="UniProtKB-SubCell"/>
</dbReference>
<evidence type="ECO:0000313" key="9">
    <source>
        <dbReference type="EMBL" id="REK76966.1"/>
    </source>
</evidence>
<sequence length="305" mass="33484">MNATELALRQEALDSERETVSEVPATNYESYARQVRRKFMRHKLAVWGLATTVLLIAIGLLAPWLAPYHPNEITDDFSASPSAQYWLGTDQVGRDVLSRLLYGTRVSLLIGFTTVALYVLFGTFVGMIAGYYGKWIDMLLMRITDIFLSFPYMLVALVIVSVLGASLWTIIIVLALFKWPGIAMLVRGMVLSLKKADYVRAGVALGYRTPRILLRHILPGASGAIIVNATFGVASTILSEAGLSFLGMGVKSPQASLGNMLHDAQSLTVLTEQQWLWLPAGFIILLTVLAFNFVGDGLRDALDGR</sequence>
<evidence type="ECO:0000256" key="2">
    <source>
        <dbReference type="ARBA" id="ARBA00022448"/>
    </source>
</evidence>
<dbReference type="CDD" id="cd06261">
    <property type="entry name" value="TM_PBP2"/>
    <property type="match status" value="1"/>
</dbReference>
<dbReference type="Proteomes" id="UP000261905">
    <property type="component" value="Unassembled WGS sequence"/>
</dbReference>
<dbReference type="AlphaFoldDB" id="A0A371PL83"/>
<dbReference type="InterPro" id="IPR050366">
    <property type="entry name" value="BP-dependent_transpt_permease"/>
</dbReference>
<dbReference type="NCBIfam" id="NF045476">
    <property type="entry name" value="Opp4C"/>
    <property type="match status" value="1"/>
</dbReference>
<accession>A0A371PL83</accession>
<evidence type="ECO:0000256" key="1">
    <source>
        <dbReference type="ARBA" id="ARBA00004651"/>
    </source>
</evidence>
<evidence type="ECO:0000256" key="7">
    <source>
        <dbReference type="RuleBase" id="RU363032"/>
    </source>
</evidence>
<keyword evidence="5 7" id="KW-1133">Transmembrane helix</keyword>
<evidence type="ECO:0000256" key="6">
    <source>
        <dbReference type="ARBA" id="ARBA00023136"/>
    </source>
</evidence>
<keyword evidence="6 7" id="KW-0472">Membrane</keyword>
<dbReference type="InterPro" id="IPR053523">
    <property type="entry name" value="Oligopeptide_permease_AppC"/>
</dbReference>